<keyword evidence="1" id="KW-0812">Transmembrane</keyword>
<protein>
    <submittedName>
        <fullName evidence="2">Uncharacterized protein</fullName>
    </submittedName>
</protein>
<reference evidence="2 3" key="1">
    <citation type="submission" date="2018-11" db="EMBL/GenBank/DDBJ databases">
        <title>Rufibacter latericius sp. nov., isolated from water in Baiyang Lake.</title>
        <authorList>
            <person name="Yang Y."/>
        </authorList>
    </citation>
    <scope>NUCLEOTIDE SEQUENCE [LARGE SCALE GENOMIC DNA]</scope>
    <source>
        <strain evidence="2 3">R-22-1c-1</strain>
    </source>
</reference>
<gene>
    <name evidence="2" type="ORF">EFB08_05045</name>
</gene>
<dbReference type="OrthoDB" id="894045at2"/>
<comment type="caution">
    <text evidence="2">The sequence shown here is derived from an EMBL/GenBank/DDBJ whole genome shotgun (WGS) entry which is preliminary data.</text>
</comment>
<accession>A0A3M9N0T0</accession>
<dbReference type="Proteomes" id="UP000272117">
    <property type="component" value="Unassembled WGS sequence"/>
</dbReference>
<keyword evidence="1" id="KW-0472">Membrane</keyword>
<evidence type="ECO:0000313" key="2">
    <source>
        <dbReference type="EMBL" id="RNI30618.1"/>
    </source>
</evidence>
<dbReference type="RefSeq" id="WP_123125834.1">
    <property type="nucleotide sequence ID" value="NZ_RJJD01000002.1"/>
</dbReference>
<proteinExistence type="predicted"/>
<sequence>MKKDQLSTLIAVGFFAGTFVIAFTSNDSDIAALRVLAYLAIGCFLSLVAIFWDKILATGQEEGHSKIDHVLYDAEKFSEEYGDVYVLADKLKKQRKLSKGQKFDGKAV</sequence>
<evidence type="ECO:0000256" key="1">
    <source>
        <dbReference type="SAM" id="Phobius"/>
    </source>
</evidence>
<organism evidence="2 3">
    <name type="scientific">Rufibacter latericius</name>
    <dbReference type="NCBI Taxonomy" id="2487040"/>
    <lineage>
        <taxon>Bacteria</taxon>
        <taxon>Pseudomonadati</taxon>
        <taxon>Bacteroidota</taxon>
        <taxon>Cytophagia</taxon>
        <taxon>Cytophagales</taxon>
        <taxon>Hymenobacteraceae</taxon>
        <taxon>Rufibacter</taxon>
    </lineage>
</organism>
<dbReference type="EMBL" id="RJJD01000002">
    <property type="protein sequence ID" value="RNI30618.1"/>
    <property type="molecule type" value="Genomic_DNA"/>
</dbReference>
<feature type="transmembrane region" description="Helical" evidence="1">
    <location>
        <begin position="32"/>
        <end position="52"/>
    </location>
</feature>
<dbReference type="AlphaFoldDB" id="A0A3M9N0T0"/>
<evidence type="ECO:0000313" key="3">
    <source>
        <dbReference type="Proteomes" id="UP000272117"/>
    </source>
</evidence>
<keyword evidence="3" id="KW-1185">Reference proteome</keyword>
<keyword evidence="1" id="KW-1133">Transmembrane helix</keyword>
<name>A0A3M9N0T0_9BACT</name>